<keyword evidence="3" id="KW-0808">Transferase</keyword>
<dbReference type="GO" id="GO:0019288">
    <property type="term" value="P:isopentenyl diphosphate biosynthetic process, methylerythritol 4-phosphate pathway"/>
    <property type="evidence" value="ECO:0007669"/>
    <property type="project" value="TreeGrafter"/>
</dbReference>
<dbReference type="InterPro" id="IPR005477">
    <property type="entry name" value="Dxylulose-5-P_synthase"/>
</dbReference>
<evidence type="ECO:0000256" key="2">
    <source>
        <dbReference type="ARBA" id="ARBA00011738"/>
    </source>
</evidence>
<evidence type="ECO:0000256" key="4">
    <source>
        <dbReference type="ARBA" id="ARBA00023052"/>
    </source>
</evidence>
<gene>
    <name evidence="6" type="ORF">METZ01_LOCUS171533</name>
</gene>
<protein>
    <recommendedName>
        <fullName evidence="5">Transketolase C-terminal domain-containing protein</fullName>
    </recommendedName>
</protein>
<proteinExistence type="predicted"/>
<feature type="non-terminal residue" evidence="6">
    <location>
        <position position="1"/>
    </location>
</feature>
<dbReference type="EMBL" id="UINC01031905">
    <property type="protein sequence ID" value="SVB18679.1"/>
    <property type="molecule type" value="Genomic_DNA"/>
</dbReference>
<sequence>AENIDAAIINPRFTKPIDGGTTEFFAEAAEVVVTIEDHVLRGGYGSIVRDHLAECGINTPVVCIGWPDQFIEHASSVDYLRDKHGLTGANTAKQIRQALGQVADAEAKPNQAAGR</sequence>
<dbReference type="Pfam" id="PF02780">
    <property type="entry name" value="Transketolase_C"/>
    <property type="match status" value="1"/>
</dbReference>
<evidence type="ECO:0000256" key="3">
    <source>
        <dbReference type="ARBA" id="ARBA00022679"/>
    </source>
</evidence>
<keyword evidence="4" id="KW-0786">Thiamine pyrophosphate</keyword>
<evidence type="ECO:0000256" key="1">
    <source>
        <dbReference type="ARBA" id="ARBA00001946"/>
    </source>
</evidence>
<dbReference type="PANTHER" id="PTHR43322:SF5">
    <property type="entry name" value="1-DEOXY-D-XYLULOSE-5-PHOSPHATE SYNTHASE, CHLOROPLASTIC"/>
    <property type="match status" value="1"/>
</dbReference>
<dbReference type="Gene3D" id="3.40.50.920">
    <property type="match status" value="1"/>
</dbReference>
<dbReference type="PANTHER" id="PTHR43322">
    <property type="entry name" value="1-D-DEOXYXYLULOSE 5-PHOSPHATE SYNTHASE-RELATED"/>
    <property type="match status" value="1"/>
</dbReference>
<comment type="subunit">
    <text evidence="2">Homodimer.</text>
</comment>
<dbReference type="GO" id="GO:0005829">
    <property type="term" value="C:cytosol"/>
    <property type="evidence" value="ECO:0007669"/>
    <property type="project" value="TreeGrafter"/>
</dbReference>
<dbReference type="InterPro" id="IPR033248">
    <property type="entry name" value="Transketolase_C"/>
</dbReference>
<organism evidence="6">
    <name type="scientific">marine metagenome</name>
    <dbReference type="NCBI Taxonomy" id="408172"/>
    <lineage>
        <taxon>unclassified sequences</taxon>
        <taxon>metagenomes</taxon>
        <taxon>ecological metagenomes</taxon>
    </lineage>
</organism>
<accession>A0A382BYI7</accession>
<evidence type="ECO:0000259" key="5">
    <source>
        <dbReference type="Pfam" id="PF02780"/>
    </source>
</evidence>
<comment type="cofactor">
    <cofactor evidence="1">
        <name>Mg(2+)</name>
        <dbReference type="ChEBI" id="CHEBI:18420"/>
    </cofactor>
</comment>
<feature type="domain" description="Transketolase C-terminal" evidence="5">
    <location>
        <begin position="1"/>
        <end position="85"/>
    </location>
</feature>
<evidence type="ECO:0000313" key="6">
    <source>
        <dbReference type="EMBL" id="SVB18679.1"/>
    </source>
</evidence>
<dbReference type="SUPFAM" id="SSF52922">
    <property type="entry name" value="TK C-terminal domain-like"/>
    <property type="match status" value="1"/>
</dbReference>
<dbReference type="GO" id="GO:0008661">
    <property type="term" value="F:1-deoxy-D-xylulose-5-phosphate synthase activity"/>
    <property type="evidence" value="ECO:0007669"/>
    <property type="project" value="InterPro"/>
</dbReference>
<reference evidence="6" key="1">
    <citation type="submission" date="2018-05" db="EMBL/GenBank/DDBJ databases">
        <authorList>
            <person name="Lanie J.A."/>
            <person name="Ng W.-L."/>
            <person name="Kazmierczak K.M."/>
            <person name="Andrzejewski T.M."/>
            <person name="Davidsen T.M."/>
            <person name="Wayne K.J."/>
            <person name="Tettelin H."/>
            <person name="Glass J.I."/>
            <person name="Rusch D."/>
            <person name="Podicherti R."/>
            <person name="Tsui H.-C.T."/>
            <person name="Winkler M.E."/>
        </authorList>
    </citation>
    <scope>NUCLEOTIDE SEQUENCE</scope>
</reference>
<dbReference type="GO" id="GO:0016114">
    <property type="term" value="P:terpenoid biosynthetic process"/>
    <property type="evidence" value="ECO:0007669"/>
    <property type="project" value="InterPro"/>
</dbReference>
<dbReference type="AlphaFoldDB" id="A0A382BYI7"/>
<dbReference type="InterPro" id="IPR009014">
    <property type="entry name" value="Transketo_C/PFOR_II"/>
</dbReference>
<name>A0A382BYI7_9ZZZZ</name>